<comment type="caution">
    <text evidence="1">The sequence shown here is derived from an EMBL/GenBank/DDBJ whole genome shotgun (WGS) entry which is preliminary data.</text>
</comment>
<keyword evidence="2" id="KW-1185">Reference proteome</keyword>
<name>A0ABT7VTL4_9GAMM</name>
<accession>A0ABT7VTL4</accession>
<gene>
    <name evidence="1" type="ORF">QUF54_06130</name>
</gene>
<proteinExistence type="predicted"/>
<evidence type="ECO:0000313" key="2">
    <source>
        <dbReference type="Proteomes" id="UP001171945"/>
    </source>
</evidence>
<sequence length="443" mass="49786">MFNDDILCSHCHAWRCHPDDRFCGSCGETLLQAEVTIEPVSTIYHGGDVPNQIEVVIRNRRGGLGGTQFFWRADDTKIIVADLGTDELNEPNEYEAYKTESSQLRLDPTVHKEWSLIHQVAPNKEYCRAVLSCGFPMPVLALDKSDFIVQDSAPLSLKLLHRAGGQAFIEDITVSAYEDATALNLPKIDEAIFPFTLPHHEEYALSLPMTEDLWRVLQGRPQGIELTLAVQITYVPQLIQLPLKLRVPIPARLVLTIPDKMRALQGRFLHLPICIENQGGESCRLTTVQIDIRRGPEKVIPTLSLKPSRPYTLEAGDIHRDTIDVRLFDEQDQPLAPKLYQCDMYQEVVEEDIDNPKLTVELEIRAAKDYTGFVSIDFGTTATAVSYHPQGSMKQSPIPIPLSDKDKFIPTAIAYYLDEEGEMQCCIGHDALALLDDHEVSEL</sequence>
<organism evidence="1 2">
    <name type="scientific">Candidatus Marithioploca araucensis</name>
    <dbReference type="NCBI Taxonomy" id="70273"/>
    <lineage>
        <taxon>Bacteria</taxon>
        <taxon>Pseudomonadati</taxon>
        <taxon>Pseudomonadota</taxon>
        <taxon>Gammaproteobacteria</taxon>
        <taxon>Thiotrichales</taxon>
        <taxon>Thiotrichaceae</taxon>
        <taxon>Candidatus Marithioploca</taxon>
    </lineage>
</organism>
<dbReference type="SUPFAM" id="SSF53067">
    <property type="entry name" value="Actin-like ATPase domain"/>
    <property type="match status" value="1"/>
</dbReference>
<reference evidence="1" key="1">
    <citation type="submission" date="2023-06" db="EMBL/GenBank/DDBJ databases">
        <title>Uncultivated large filamentous bacteria from sulfidic sediments reveal new species and different genomic features in energy metabolism and defense.</title>
        <authorList>
            <person name="Fonseca A."/>
        </authorList>
    </citation>
    <scope>NUCLEOTIDE SEQUENCE</scope>
    <source>
        <strain evidence="1">HSG4</strain>
    </source>
</reference>
<feature type="non-terminal residue" evidence="1">
    <location>
        <position position="443"/>
    </location>
</feature>
<dbReference type="InterPro" id="IPR043129">
    <property type="entry name" value="ATPase_NBD"/>
</dbReference>
<dbReference type="EMBL" id="JAUCGM010000350">
    <property type="protein sequence ID" value="MDM8562916.1"/>
    <property type="molecule type" value="Genomic_DNA"/>
</dbReference>
<evidence type="ECO:0000313" key="1">
    <source>
        <dbReference type="EMBL" id="MDM8562916.1"/>
    </source>
</evidence>
<protein>
    <submittedName>
        <fullName evidence="1">Uncharacterized protein</fullName>
    </submittedName>
</protein>
<dbReference type="Proteomes" id="UP001171945">
    <property type="component" value="Unassembled WGS sequence"/>
</dbReference>